<keyword evidence="3" id="KW-0378">Hydrolase</keyword>
<dbReference type="Gene3D" id="1.50.10.20">
    <property type="match status" value="1"/>
</dbReference>
<dbReference type="InterPro" id="IPR008928">
    <property type="entry name" value="6-hairpin_glycosidase_sf"/>
</dbReference>
<evidence type="ECO:0000256" key="2">
    <source>
        <dbReference type="SAM" id="SignalP"/>
    </source>
</evidence>
<keyword evidence="1" id="KW-0812">Transmembrane</keyword>
<protein>
    <submittedName>
        <fullName evidence="3">Glycoside hydrolase family 76 protein</fullName>
    </submittedName>
</protein>
<sequence length="523" mass="56115">MRPASFALCLLCSVLVVAQIPSSWRVCVLSSSERSLTSALKDPKMTTSIIDRINIAKGAIDEALAQLDSTSGQFADPNNTYPAAGSLFAQMAKFDLVTNQTVYQDTLLNLWPVAQATSISLGNINFTGDLSAWLAETVSDPIYLEAARQSLAFLQAHLYSTSQNLVLDTIGAKAGSSCTAASTLYPKNTGLLLEGLAVLNSITENSTTIEWATQILSAVFSTTAWQGVDGILRPANSVISNGLQVAYTNHLGSNSSIIAAYLAVQFNAITTLARTNNSNIYGTLGNPASTFNLNDQIQAIGSLIAAINIETNSSITNTPSSTMPDSATATDSSNHVENRWHTIAIAVSVSGAMTLLGAILALVLIFRWQHRKHQQRLSLHTPKPFTEAEISMSMQVLSPKARLKSMLLSEAQQGQVSSSSDTRFKPELRRILEATSEATMPVSSAPQPEVMATVLQPELQVEILPSGSQNTARDSQVLAGMTTSHHQPHIMADELLQLLLERINQSQNISLGIDSEEPPQYTG</sequence>
<dbReference type="Proteomes" id="UP000815677">
    <property type="component" value="Unassembled WGS sequence"/>
</dbReference>
<gene>
    <name evidence="3" type="ORF">MCHLO_06972</name>
</gene>
<feature type="chain" id="PRO_5047008475" evidence="2">
    <location>
        <begin position="19"/>
        <end position="523"/>
    </location>
</feature>
<evidence type="ECO:0000313" key="4">
    <source>
        <dbReference type="Proteomes" id="UP000815677"/>
    </source>
</evidence>
<keyword evidence="4" id="KW-1185">Reference proteome</keyword>
<feature type="transmembrane region" description="Helical" evidence="1">
    <location>
        <begin position="340"/>
        <end position="366"/>
    </location>
</feature>
<proteinExistence type="predicted"/>
<feature type="signal peptide" evidence="2">
    <location>
        <begin position="1"/>
        <end position="18"/>
    </location>
</feature>
<keyword evidence="1" id="KW-1133">Transmembrane helix</keyword>
<evidence type="ECO:0000256" key="1">
    <source>
        <dbReference type="SAM" id="Phobius"/>
    </source>
</evidence>
<accession>A0ABQ0LEX8</accession>
<evidence type="ECO:0000313" key="3">
    <source>
        <dbReference type="EMBL" id="GAT49675.1"/>
    </source>
</evidence>
<keyword evidence="2" id="KW-0732">Signal</keyword>
<name>A0ABQ0LEX8_MYCCL</name>
<dbReference type="EMBL" id="DF845749">
    <property type="protein sequence ID" value="GAT49675.1"/>
    <property type="molecule type" value="Genomic_DNA"/>
</dbReference>
<reference evidence="3" key="1">
    <citation type="submission" date="2014-09" db="EMBL/GenBank/DDBJ databases">
        <title>Genome sequence of the luminous mushroom Mycena chlorophos for searching fungal bioluminescence genes.</title>
        <authorList>
            <person name="Tanaka Y."/>
            <person name="Kasuga D."/>
            <person name="Oba Y."/>
            <person name="Hase S."/>
            <person name="Sato K."/>
            <person name="Oba Y."/>
            <person name="Sakakibara Y."/>
        </authorList>
    </citation>
    <scope>NUCLEOTIDE SEQUENCE</scope>
</reference>
<dbReference type="GO" id="GO:0016787">
    <property type="term" value="F:hydrolase activity"/>
    <property type="evidence" value="ECO:0007669"/>
    <property type="project" value="UniProtKB-KW"/>
</dbReference>
<keyword evidence="1" id="KW-0472">Membrane</keyword>
<dbReference type="SUPFAM" id="SSF48208">
    <property type="entry name" value="Six-hairpin glycosidases"/>
    <property type="match status" value="1"/>
</dbReference>
<organism evidence="3 4">
    <name type="scientific">Mycena chlorophos</name>
    <name type="common">Agaric fungus</name>
    <name type="synonym">Agaricus chlorophos</name>
    <dbReference type="NCBI Taxonomy" id="658473"/>
    <lineage>
        <taxon>Eukaryota</taxon>
        <taxon>Fungi</taxon>
        <taxon>Dikarya</taxon>
        <taxon>Basidiomycota</taxon>
        <taxon>Agaricomycotina</taxon>
        <taxon>Agaricomycetes</taxon>
        <taxon>Agaricomycetidae</taxon>
        <taxon>Agaricales</taxon>
        <taxon>Marasmiineae</taxon>
        <taxon>Mycenaceae</taxon>
        <taxon>Mycena</taxon>
    </lineage>
</organism>